<evidence type="ECO:0000313" key="4">
    <source>
        <dbReference type="Proteomes" id="UP000467124"/>
    </source>
</evidence>
<evidence type="ECO:0000313" key="3">
    <source>
        <dbReference type="EMBL" id="MYR31325.1"/>
    </source>
</evidence>
<comment type="caution">
    <text evidence="3">The sequence shown here is derived from an EMBL/GenBank/DDBJ whole genome shotgun (WGS) entry which is preliminary data.</text>
</comment>
<organism evidence="3 4">
    <name type="scientific">Nocardiopsis alba</name>
    <dbReference type="NCBI Taxonomy" id="53437"/>
    <lineage>
        <taxon>Bacteria</taxon>
        <taxon>Bacillati</taxon>
        <taxon>Actinomycetota</taxon>
        <taxon>Actinomycetes</taxon>
        <taxon>Streptosporangiales</taxon>
        <taxon>Nocardiopsidaceae</taxon>
        <taxon>Nocardiopsis</taxon>
    </lineage>
</organism>
<dbReference type="EMBL" id="WWHY01000001">
    <property type="protein sequence ID" value="MYR31325.1"/>
    <property type="molecule type" value="Genomic_DNA"/>
</dbReference>
<evidence type="ECO:0000256" key="1">
    <source>
        <dbReference type="SAM" id="MobiDB-lite"/>
    </source>
</evidence>
<feature type="region of interest" description="Disordered" evidence="1">
    <location>
        <begin position="183"/>
        <end position="218"/>
    </location>
</feature>
<dbReference type="InterPro" id="IPR016181">
    <property type="entry name" value="Acyl_CoA_acyltransferase"/>
</dbReference>
<evidence type="ECO:0000259" key="2">
    <source>
        <dbReference type="Pfam" id="PF00583"/>
    </source>
</evidence>
<dbReference type="Pfam" id="PF00583">
    <property type="entry name" value="Acetyltransf_1"/>
    <property type="match status" value="1"/>
</dbReference>
<dbReference type="InterPro" id="IPR000182">
    <property type="entry name" value="GNAT_dom"/>
</dbReference>
<dbReference type="Gene3D" id="3.40.630.30">
    <property type="match status" value="1"/>
</dbReference>
<name>A0A7K2ING1_9ACTN</name>
<keyword evidence="3" id="KW-0808">Transferase</keyword>
<protein>
    <submittedName>
        <fullName evidence="3">GNAT family N-acetyltransferase</fullName>
    </submittedName>
</protein>
<dbReference type="AlphaFoldDB" id="A0A7K2ING1"/>
<proteinExistence type="predicted"/>
<sequence>MEDDVPPKTPEQADTPATTATEHRNVPGLRLVRLDRRTPEVDTLREIVTRQRVAPEQRRFVDEAMHTLPRADAVPDLFPYAVVLTGADLSDRAQALDACAGFGIIDRVGVLRDLVDEPERAVLLRAFYLSPEHQGHGIGRTACSAPLLDLLVSQIVPEAEHIVLCVNDGNEAGERAYRAAGFTPTGRRHDAGDHGMQSVFSRPVDTGYHPVPRLPEPR</sequence>
<gene>
    <name evidence="3" type="ORF">GTW20_03335</name>
</gene>
<dbReference type="Proteomes" id="UP000467124">
    <property type="component" value="Unassembled WGS sequence"/>
</dbReference>
<reference evidence="3 4" key="1">
    <citation type="journal article" date="2019" name="Nat. Commun.">
        <title>The antimicrobial potential of Streptomyces from insect microbiomes.</title>
        <authorList>
            <person name="Chevrette M.G."/>
            <person name="Carlson C.M."/>
            <person name="Ortega H.E."/>
            <person name="Thomas C."/>
            <person name="Ananiev G.E."/>
            <person name="Barns K.J."/>
            <person name="Book A.J."/>
            <person name="Cagnazzo J."/>
            <person name="Carlos C."/>
            <person name="Flanigan W."/>
            <person name="Grubbs K.J."/>
            <person name="Horn H.A."/>
            <person name="Hoffmann F.M."/>
            <person name="Klassen J.L."/>
            <person name="Knack J.J."/>
            <person name="Lewin G.R."/>
            <person name="McDonald B.R."/>
            <person name="Muller L."/>
            <person name="Melo W.G.P."/>
            <person name="Pinto-Tomas A.A."/>
            <person name="Schmitz A."/>
            <person name="Wendt-Pienkowski E."/>
            <person name="Wildman S."/>
            <person name="Zhao M."/>
            <person name="Zhang F."/>
            <person name="Bugni T.S."/>
            <person name="Andes D.R."/>
            <person name="Pupo M.T."/>
            <person name="Currie C.R."/>
        </authorList>
    </citation>
    <scope>NUCLEOTIDE SEQUENCE [LARGE SCALE GENOMIC DNA]</scope>
    <source>
        <strain evidence="3 4">SID5840</strain>
    </source>
</reference>
<feature type="domain" description="N-acetyltransferase" evidence="2">
    <location>
        <begin position="100"/>
        <end position="182"/>
    </location>
</feature>
<dbReference type="GO" id="GO:0016747">
    <property type="term" value="F:acyltransferase activity, transferring groups other than amino-acyl groups"/>
    <property type="evidence" value="ECO:0007669"/>
    <property type="project" value="InterPro"/>
</dbReference>
<accession>A0A7K2ING1</accession>
<feature type="region of interest" description="Disordered" evidence="1">
    <location>
        <begin position="1"/>
        <end position="25"/>
    </location>
</feature>
<dbReference type="SUPFAM" id="SSF55729">
    <property type="entry name" value="Acyl-CoA N-acyltransferases (Nat)"/>
    <property type="match status" value="1"/>
</dbReference>